<dbReference type="PANTHER" id="PTHR11731">
    <property type="entry name" value="PROTEASE FAMILY S9B,C DIPEPTIDYL-PEPTIDASE IV-RELATED"/>
    <property type="match status" value="1"/>
</dbReference>
<evidence type="ECO:0000256" key="3">
    <source>
        <dbReference type="ARBA" id="ARBA00022990"/>
    </source>
</evidence>
<dbReference type="InterPro" id="IPR029058">
    <property type="entry name" value="AB_hydrolase_fold"/>
</dbReference>
<keyword evidence="2" id="KW-0378">Hydrolase</keyword>
<dbReference type="SUPFAM" id="SSF53474">
    <property type="entry name" value="alpha/beta-Hydrolases"/>
    <property type="match status" value="1"/>
</dbReference>
<evidence type="ECO:0000256" key="7">
    <source>
        <dbReference type="SAM" id="SignalP"/>
    </source>
</evidence>
<dbReference type="PROSITE" id="PS00708">
    <property type="entry name" value="PRO_ENDOPEP_SER"/>
    <property type="match status" value="1"/>
</dbReference>
<evidence type="ECO:0000256" key="4">
    <source>
        <dbReference type="ARBA" id="ARBA00032284"/>
    </source>
</evidence>
<reference evidence="10 11" key="1">
    <citation type="submission" date="2020-04" db="EMBL/GenBank/DDBJ databases">
        <authorList>
            <person name="Yoon J."/>
        </authorList>
    </citation>
    <scope>NUCLEOTIDE SEQUENCE [LARGE SCALE GENOMIC DNA]</scope>
    <source>
        <strain evidence="10 11">DJ-13</strain>
    </source>
</reference>
<dbReference type="EMBL" id="JAAWWL010000001">
    <property type="protein sequence ID" value="NKI31842.1"/>
    <property type="molecule type" value="Genomic_DNA"/>
</dbReference>
<feature type="domain" description="Peptidase S9 prolyl oligopeptidase catalytic" evidence="8">
    <location>
        <begin position="475"/>
        <end position="676"/>
    </location>
</feature>
<name>A0ABX1GSW2_9FLAO</name>
<comment type="caution">
    <text evidence="10">The sequence shown here is derived from an EMBL/GenBank/DDBJ whole genome shotgun (WGS) entry which is preliminary data.</text>
</comment>
<organism evidence="10 11">
    <name type="scientific">Croceivirga thetidis</name>
    <dbReference type="NCBI Taxonomy" id="2721623"/>
    <lineage>
        <taxon>Bacteria</taxon>
        <taxon>Pseudomonadati</taxon>
        <taxon>Bacteroidota</taxon>
        <taxon>Flavobacteriia</taxon>
        <taxon>Flavobacteriales</taxon>
        <taxon>Flavobacteriaceae</taxon>
        <taxon>Croceivirga</taxon>
    </lineage>
</organism>
<dbReference type="InterPro" id="IPR011042">
    <property type="entry name" value="6-blade_b-propeller_TolB-like"/>
</dbReference>
<dbReference type="InterPro" id="IPR001375">
    <property type="entry name" value="Peptidase_S9_cat"/>
</dbReference>
<evidence type="ECO:0000256" key="1">
    <source>
        <dbReference type="ARBA" id="ARBA00022670"/>
    </source>
</evidence>
<dbReference type="Proteomes" id="UP000718451">
    <property type="component" value="Unassembled WGS sequence"/>
</dbReference>
<evidence type="ECO:0000313" key="10">
    <source>
        <dbReference type="EMBL" id="NKI31842.1"/>
    </source>
</evidence>
<dbReference type="Pfam" id="PF00326">
    <property type="entry name" value="Peptidase_S9"/>
    <property type="match status" value="1"/>
</dbReference>
<keyword evidence="3" id="KW-0007">Acetylation</keyword>
<evidence type="ECO:0000256" key="6">
    <source>
        <dbReference type="ARBA" id="ARBA00045885"/>
    </source>
</evidence>
<evidence type="ECO:0000256" key="2">
    <source>
        <dbReference type="ARBA" id="ARBA00022801"/>
    </source>
</evidence>
<comment type="function">
    <text evidence="6">This enzyme catalyzes the hydrolysis of the N-terminal peptide bond of an N-acetylated peptide to generate an N-acetylated amino acid and a peptide with a free N-terminus. It preferentially cleaves off Ac-Ala, Ac-Met and Ac-Ser. Also, involved in the degradation of oxidized and glycated proteins.</text>
</comment>
<feature type="chain" id="PRO_5046521776" description="Acyl-peptide hydrolase" evidence="7">
    <location>
        <begin position="19"/>
        <end position="676"/>
    </location>
</feature>
<dbReference type="InterPro" id="IPR002471">
    <property type="entry name" value="Pept_S9_AS"/>
</dbReference>
<dbReference type="PANTHER" id="PTHR11731:SF193">
    <property type="entry name" value="DIPEPTIDYL PEPTIDASE 9"/>
    <property type="match status" value="1"/>
</dbReference>
<dbReference type="Gene3D" id="3.40.50.1820">
    <property type="entry name" value="alpha/beta hydrolase"/>
    <property type="match status" value="1"/>
</dbReference>
<keyword evidence="7" id="KW-0732">Signal</keyword>
<sequence>MRPIALFFLLFIATSLHSQEASLRDLISYSFPSELTASKNQGAIAWVENKEGVRNIHYALAPDYTPIQLTNYVDDDGQEISNLNFTDDLTSMVYVRGGAPNRSGEFPNPTSNPEGFKRQIHRIELASKSIQELGMGHTPQISGKNIIYLKKGGAWMMNLQGENDTSLFSIRGSVSNIKVSPDQSQMAFVNGRGDHSYIGVFDLETKALQLLSPSIDLDSNPVWSTDGQKVAFLRQAYEKPIIFIPKREGQPFSILVSDLTTSETKTIFTADKGNGSVFRNIAATNQLFWTANNEIVFPWEKEGWTQLYSIPAVGGKATSITPGNLEVQYVSQNPDKKQLIFNSNQGDIDRQHIWQYSDQLSQLTSGNGVEWSPIIDGDGNYFCLGSTGTNPADVKKIDSRNLRTITPEIDYPNSSLIEPEQVIMTSKDGIKIHGQLFLPKNLNTNEEKPAILFFHGGSRRQMMLGFHHRGYYHNFYAMNQYLASKGYIVLSVNYRSGIGYGMEFREALNYGAGGASEYNDVLVAATFLKNHQNVDSNRIGLYGGSYGGYLTALGLSRNSDIFKAGVDIHGVYDWNAIIKGFIPSYNKLEMPEFAKLAYESSPVFFMNGWKSPVLLIHGDDDRNVPFNETVVKANKLRELDVYFEQLIFPDEVHGFLLHDNWLRAFEATADFFDRKL</sequence>
<dbReference type="RefSeq" id="WP_168551989.1">
    <property type="nucleotide sequence ID" value="NZ_JAAWWL010000001.1"/>
</dbReference>
<evidence type="ECO:0000259" key="8">
    <source>
        <dbReference type="Pfam" id="PF00326"/>
    </source>
</evidence>
<accession>A0ABX1GSW2</accession>
<proteinExistence type="predicted"/>
<feature type="domain" description="Dipeptidylpeptidase IV N-terminal" evidence="9">
    <location>
        <begin position="247"/>
        <end position="389"/>
    </location>
</feature>
<gene>
    <name evidence="10" type="ORF">HCU67_07770</name>
</gene>
<keyword evidence="1" id="KW-0645">Protease</keyword>
<dbReference type="Gene3D" id="2.120.10.30">
    <property type="entry name" value="TolB, C-terminal domain"/>
    <property type="match status" value="1"/>
</dbReference>
<dbReference type="SUPFAM" id="SSF82171">
    <property type="entry name" value="DPP6 N-terminal domain-like"/>
    <property type="match status" value="1"/>
</dbReference>
<evidence type="ECO:0000313" key="11">
    <source>
        <dbReference type="Proteomes" id="UP000718451"/>
    </source>
</evidence>
<keyword evidence="11" id="KW-1185">Reference proteome</keyword>
<dbReference type="InterPro" id="IPR050278">
    <property type="entry name" value="Serine_Prot_S9B/DPPIV"/>
</dbReference>
<feature type="signal peptide" evidence="7">
    <location>
        <begin position="1"/>
        <end position="18"/>
    </location>
</feature>
<dbReference type="InterPro" id="IPR002469">
    <property type="entry name" value="Peptidase_S9B_N"/>
</dbReference>
<dbReference type="Pfam" id="PF00930">
    <property type="entry name" value="DPPIV_N"/>
    <property type="match status" value="1"/>
</dbReference>
<protein>
    <recommendedName>
        <fullName evidence="5">Acyl-peptide hydrolase</fullName>
    </recommendedName>
    <alternativeName>
        <fullName evidence="4">Acylaminoacyl-peptidase</fullName>
    </alternativeName>
</protein>
<evidence type="ECO:0000256" key="5">
    <source>
        <dbReference type="ARBA" id="ARBA00032596"/>
    </source>
</evidence>
<evidence type="ECO:0000259" key="9">
    <source>
        <dbReference type="Pfam" id="PF00930"/>
    </source>
</evidence>